<dbReference type="SUPFAM" id="SSF52540">
    <property type="entry name" value="P-loop containing nucleoside triphosphate hydrolases"/>
    <property type="match status" value="1"/>
</dbReference>
<dbReference type="InterPro" id="IPR059050">
    <property type="entry name" value="Rv3660c_N"/>
</dbReference>
<accession>A0A5D0XUN6</accession>
<dbReference type="GO" id="GO:0009898">
    <property type="term" value="C:cytoplasmic side of plasma membrane"/>
    <property type="evidence" value="ECO:0007669"/>
    <property type="project" value="TreeGrafter"/>
</dbReference>
<dbReference type="InterPro" id="IPR027417">
    <property type="entry name" value="P-loop_NTPase"/>
</dbReference>
<keyword evidence="4" id="KW-1185">Reference proteome</keyword>
<dbReference type="PANTHER" id="PTHR43384:SF11">
    <property type="entry name" value="SEPTUM SITE DETERMINING PROTEIN"/>
    <property type="match status" value="1"/>
</dbReference>
<dbReference type="GO" id="GO:0005829">
    <property type="term" value="C:cytosol"/>
    <property type="evidence" value="ECO:0007669"/>
    <property type="project" value="TreeGrafter"/>
</dbReference>
<evidence type="ECO:0000259" key="2">
    <source>
        <dbReference type="Pfam" id="PF26563"/>
    </source>
</evidence>
<comment type="caution">
    <text evidence="3">The sequence shown here is derived from an EMBL/GenBank/DDBJ whole genome shotgun (WGS) entry which is preliminary data.</text>
</comment>
<dbReference type="OrthoDB" id="3252838at2"/>
<evidence type="ECO:0000313" key="3">
    <source>
        <dbReference type="EMBL" id="TYD00230.1"/>
    </source>
</evidence>
<feature type="region of interest" description="Disordered" evidence="1">
    <location>
        <begin position="1"/>
        <end position="24"/>
    </location>
</feature>
<proteinExistence type="predicted"/>
<evidence type="ECO:0000313" key="4">
    <source>
        <dbReference type="Proteomes" id="UP000323410"/>
    </source>
</evidence>
<dbReference type="EMBL" id="VSLD01000001">
    <property type="protein sequence ID" value="TYD00230.1"/>
    <property type="molecule type" value="Genomic_DNA"/>
</dbReference>
<dbReference type="InterPro" id="IPR050625">
    <property type="entry name" value="ParA/MinD_ATPase"/>
</dbReference>
<protein>
    <recommendedName>
        <fullName evidence="2">Rv3660c-like CheY-like N-terminal domain-containing protein</fullName>
    </recommendedName>
</protein>
<dbReference type="GO" id="GO:0016887">
    <property type="term" value="F:ATP hydrolysis activity"/>
    <property type="evidence" value="ECO:0007669"/>
    <property type="project" value="TreeGrafter"/>
</dbReference>
<dbReference type="AlphaFoldDB" id="A0A5D0XUN6"/>
<dbReference type="GO" id="GO:0051782">
    <property type="term" value="P:negative regulation of cell division"/>
    <property type="evidence" value="ECO:0007669"/>
    <property type="project" value="TreeGrafter"/>
</dbReference>
<dbReference type="Pfam" id="PF26563">
    <property type="entry name" value="Rv3660c_N"/>
    <property type="match status" value="1"/>
</dbReference>
<dbReference type="PANTHER" id="PTHR43384">
    <property type="entry name" value="SEPTUM SITE-DETERMINING PROTEIN MIND HOMOLOG, CHLOROPLASTIC-RELATED"/>
    <property type="match status" value="1"/>
</dbReference>
<reference evidence="3 4" key="1">
    <citation type="submission" date="2019-08" db="EMBL/GenBank/DDBJ databases">
        <title>Genone of Arthrobacter echini P9.</title>
        <authorList>
            <person name="Bowman J.P."/>
        </authorList>
    </citation>
    <scope>NUCLEOTIDE SEQUENCE [LARGE SCALE GENOMIC DNA]</scope>
    <source>
        <strain evidence="3 4">P9</strain>
    </source>
</reference>
<name>A0A5D0XUN6_9MICC</name>
<gene>
    <name evidence="3" type="ORF">FQ377_01855</name>
</gene>
<dbReference type="Gene3D" id="3.40.50.300">
    <property type="entry name" value="P-loop containing nucleotide triphosphate hydrolases"/>
    <property type="match status" value="1"/>
</dbReference>
<organism evidence="3 4">
    <name type="scientific">Arthrobacter echini</name>
    <dbReference type="NCBI Taxonomy" id="1529066"/>
    <lineage>
        <taxon>Bacteria</taxon>
        <taxon>Bacillati</taxon>
        <taxon>Actinomycetota</taxon>
        <taxon>Actinomycetes</taxon>
        <taxon>Micrococcales</taxon>
        <taxon>Micrococcaceae</taxon>
        <taxon>Arthrobacter</taxon>
    </lineage>
</organism>
<sequence>MRSPSGRASAARGCRITAAPRSEPDGAGATAMYMGILSAVAVSFLQSAEIVHIASVRRGGDGCRREGGGMAQQTWTPDGRRRPVVLAGGSQFVQDQVARACAAAGVQPVLTASFAEAVPLDPLVLLVGHEQAAGGRAGVHDVIVVGSAEDDAGAWRSAAALASSRVVILPQGAGWLAEHLGRRLAPAASGRVVGVLGAVGGCGVTTVTAWCARHAARHGRRTLLVDGQPDAGGLDLALGTEDRPGVRWRDLQEIRGTLNAEQLVAALPAEGDVSVLSHDSGPEDAPLAPDDGMESAPAVLDAARSAFGLTFIDLGTGSRSGLASACDQLVLLLPSRPRGVAAARSVLRTHSFLPVTAVLRGPVTDGLDTWLVADLLGQAGPLPYLPHVRGAAASEAAGQLLSARLPWRARKLVADVVSVVEPTA</sequence>
<dbReference type="GO" id="GO:0005524">
    <property type="term" value="F:ATP binding"/>
    <property type="evidence" value="ECO:0007669"/>
    <property type="project" value="TreeGrafter"/>
</dbReference>
<evidence type="ECO:0000256" key="1">
    <source>
        <dbReference type="SAM" id="MobiDB-lite"/>
    </source>
</evidence>
<dbReference type="NCBIfam" id="TIGR03815">
    <property type="entry name" value="CpaE_hom_Actino"/>
    <property type="match status" value="1"/>
</dbReference>
<feature type="domain" description="Rv3660c-like CheY-like N-terminal" evidence="2">
    <location>
        <begin position="93"/>
        <end position="186"/>
    </location>
</feature>
<dbReference type="Proteomes" id="UP000323410">
    <property type="component" value="Unassembled WGS sequence"/>
</dbReference>
<dbReference type="InterPro" id="IPR022521">
    <property type="entry name" value="Rv3660c"/>
</dbReference>